<dbReference type="InterPro" id="IPR003774">
    <property type="entry name" value="AlgH-like"/>
</dbReference>
<dbReference type="PANTHER" id="PTHR30327:SF1">
    <property type="entry name" value="UPF0301 PROTEIN YQGE"/>
    <property type="match status" value="1"/>
</dbReference>
<sequence>MEQTRLAPGDLLVAVPQLADENFRRAVVLLLHLDEEGALGVVLNRELDVAVGSVLPTWQDVVAGPPNLFQGGPVGLDGALAVATLVAGVDPPRAVTRVAGAFGLADLDAEPEAVRGVLGLRVFAGHAGWSGGQLEAEVAAGDWYVFPALPSDVVTADPAGLWKAVMRRQGGAIAILSTAPVDPSLN</sequence>
<dbReference type="EMBL" id="JAGEMK010000007">
    <property type="protein sequence ID" value="MBO1752719.1"/>
    <property type="molecule type" value="Genomic_DNA"/>
</dbReference>
<proteinExistence type="inferred from homology"/>
<dbReference type="PANTHER" id="PTHR30327">
    <property type="entry name" value="UNCHARACTERIZED PROTEIN YQGE"/>
    <property type="match status" value="1"/>
</dbReference>
<evidence type="ECO:0000313" key="2">
    <source>
        <dbReference type="EMBL" id="MBO1752719.1"/>
    </source>
</evidence>
<reference evidence="2" key="1">
    <citation type="submission" date="2021-03" db="EMBL/GenBank/DDBJ databases">
        <title>Actinotalea soli sp. nov., isolated from soil.</title>
        <authorList>
            <person name="Ping W."/>
            <person name="Zhang J."/>
        </authorList>
    </citation>
    <scope>NUCLEOTIDE SEQUENCE</scope>
    <source>
        <strain evidence="2">BY-33</strain>
    </source>
</reference>
<dbReference type="RefSeq" id="WP_208056402.1">
    <property type="nucleotide sequence ID" value="NZ_JAGEMK010000007.1"/>
</dbReference>
<protein>
    <submittedName>
        <fullName evidence="2">YqgE/AlgH family protein</fullName>
    </submittedName>
</protein>
<dbReference type="AlphaFoldDB" id="A0A939LV73"/>
<comment type="caution">
    <text evidence="2">The sequence shown here is derived from an EMBL/GenBank/DDBJ whole genome shotgun (WGS) entry which is preliminary data.</text>
</comment>
<dbReference type="Gene3D" id="3.40.1740.10">
    <property type="entry name" value="VC0467-like"/>
    <property type="match status" value="1"/>
</dbReference>
<evidence type="ECO:0000256" key="1">
    <source>
        <dbReference type="ARBA" id="ARBA00009600"/>
    </source>
</evidence>
<dbReference type="SUPFAM" id="SSF143456">
    <property type="entry name" value="VC0467-like"/>
    <property type="match status" value="1"/>
</dbReference>
<name>A0A939LV73_9CELL</name>
<gene>
    <name evidence="2" type="ORF">J4G33_12970</name>
</gene>
<evidence type="ECO:0000313" key="3">
    <source>
        <dbReference type="Proteomes" id="UP000664209"/>
    </source>
</evidence>
<dbReference type="Proteomes" id="UP000664209">
    <property type="component" value="Unassembled WGS sequence"/>
</dbReference>
<dbReference type="GO" id="GO:0005829">
    <property type="term" value="C:cytosol"/>
    <property type="evidence" value="ECO:0007669"/>
    <property type="project" value="TreeGrafter"/>
</dbReference>
<keyword evidence="3" id="KW-1185">Reference proteome</keyword>
<accession>A0A939LV73</accession>
<organism evidence="2 3">
    <name type="scientific">Actinotalea soli</name>
    <dbReference type="NCBI Taxonomy" id="2819234"/>
    <lineage>
        <taxon>Bacteria</taxon>
        <taxon>Bacillati</taxon>
        <taxon>Actinomycetota</taxon>
        <taxon>Actinomycetes</taxon>
        <taxon>Micrococcales</taxon>
        <taxon>Cellulomonadaceae</taxon>
        <taxon>Actinotalea</taxon>
    </lineage>
</organism>
<dbReference type="Pfam" id="PF02622">
    <property type="entry name" value="DUF179"/>
    <property type="match status" value="1"/>
</dbReference>
<comment type="similarity">
    <text evidence="1">Belongs to the UPF0301 (AlgH) family.</text>
</comment>